<evidence type="ECO:0000313" key="3">
    <source>
        <dbReference type="EMBL" id="GHI58288.1"/>
    </source>
</evidence>
<dbReference type="InterPro" id="IPR036086">
    <property type="entry name" value="ParB/Sulfiredoxin_sf"/>
</dbReference>
<feature type="domain" description="ParB-like N-terminal" evidence="2">
    <location>
        <begin position="30"/>
        <end position="114"/>
    </location>
</feature>
<dbReference type="SMART" id="SM00470">
    <property type="entry name" value="ParB"/>
    <property type="match status" value="1"/>
</dbReference>
<reference evidence="4" key="1">
    <citation type="submission" date="2023-07" db="EMBL/GenBank/DDBJ databases">
        <title>Whole genome shotgun sequence of Streptomyces achromogenes subsp. rubradiris NBRC 14000.</title>
        <authorList>
            <person name="Komaki H."/>
            <person name="Tamura T."/>
        </authorList>
    </citation>
    <scope>NUCLEOTIDE SEQUENCE [LARGE SCALE GENOMIC DNA]</scope>
    <source>
        <strain evidence="4">NBRC 14000</strain>
    </source>
</reference>
<organism evidence="3 4">
    <name type="scientific">Streptomyces rubradiris</name>
    <name type="common">Streptomyces achromogenes subsp. rubradiris</name>
    <dbReference type="NCBI Taxonomy" id="285531"/>
    <lineage>
        <taxon>Bacteria</taxon>
        <taxon>Bacillati</taxon>
        <taxon>Actinomycetota</taxon>
        <taxon>Actinomycetes</taxon>
        <taxon>Kitasatosporales</taxon>
        <taxon>Streptomycetaceae</taxon>
        <taxon>Streptomyces</taxon>
    </lineage>
</organism>
<evidence type="ECO:0000256" key="1">
    <source>
        <dbReference type="SAM" id="MobiDB-lite"/>
    </source>
</evidence>
<keyword evidence="4" id="KW-1185">Reference proteome</keyword>
<evidence type="ECO:0000259" key="2">
    <source>
        <dbReference type="SMART" id="SM00470"/>
    </source>
</evidence>
<dbReference type="EMBL" id="BNEA01000018">
    <property type="protein sequence ID" value="GHI58288.1"/>
    <property type="molecule type" value="Genomic_DNA"/>
</dbReference>
<evidence type="ECO:0000313" key="4">
    <source>
        <dbReference type="Proteomes" id="UP000646738"/>
    </source>
</evidence>
<feature type="compositionally biased region" description="Basic and acidic residues" evidence="1">
    <location>
        <begin position="231"/>
        <end position="240"/>
    </location>
</feature>
<proteinExistence type="predicted"/>
<comment type="caution">
    <text evidence="3">The sequence shown here is derived from an EMBL/GenBank/DDBJ whole genome shotgun (WGS) entry which is preliminary data.</text>
</comment>
<gene>
    <name evidence="3" type="ORF">Srubr_81340</name>
</gene>
<protein>
    <recommendedName>
        <fullName evidence="2">ParB-like N-terminal domain-containing protein</fullName>
    </recommendedName>
</protein>
<feature type="region of interest" description="Disordered" evidence="1">
    <location>
        <begin position="159"/>
        <end position="192"/>
    </location>
</feature>
<dbReference type="SUPFAM" id="SSF110849">
    <property type="entry name" value="ParB/Sulfiredoxin"/>
    <property type="match status" value="1"/>
</dbReference>
<sequence length="363" mass="39166">MPQEALMLDALTAGRTTAPMPGASGGQATELVPIASLVTSDSPRIAGEDAEHVEALAETRSPLPPIVVHRPTMRIVDGVHRLRAAVLRGEDMIEVRYVEGSAEDAFVLAVRLNAEHGMPLSRRDRLSAAERIIDSHAHWSDRRIAEVTGLAPATVSSLRRRSTAQDGQVHARTGRDGRSRPVNSAAGRRRAGQVIAERPNASLREIAQEAGIALATARDVRLRIREGKDPVPPKVREAARELSPSESRVVPGRPAGQDAGRVAVQDTGRVVRSRSEPALISGAGRLGNLRQDPSLRFSEAGRALLQLLAANALDDEKWRWLMGAVPEHRYADIARAARYCGERWLSFAEGLEHGGAARPGRAV</sequence>
<name>A0ABQ3RR10_STRRR</name>
<dbReference type="InterPro" id="IPR003115">
    <property type="entry name" value="ParB_N"/>
</dbReference>
<accession>A0ABQ3RR10</accession>
<dbReference type="Proteomes" id="UP000646738">
    <property type="component" value="Unassembled WGS sequence"/>
</dbReference>
<feature type="region of interest" description="Disordered" evidence="1">
    <location>
        <begin position="231"/>
        <end position="261"/>
    </location>
</feature>